<evidence type="ECO:0000256" key="2">
    <source>
        <dbReference type="ARBA" id="ARBA00022630"/>
    </source>
</evidence>
<evidence type="ECO:0000256" key="4">
    <source>
        <dbReference type="ARBA" id="ARBA00022857"/>
    </source>
</evidence>
<gene>
    <name evidence="6" type="ORF">GCM10023331_22220</name>
</gene>
<sequence length="504" mass="56924">MNIAIIGAGISGIATAIILQKAGHKVTLYEKNTEIGGVWAMSYPDVRLQNVGVQYCFSDFPWPKKPDQHPTAAQITDYLKQAITHFSLDVRTGHQILSMEEKPNGWTLNIENAEGTSTIEMDYVISAIGQYSGGKNRPEFKGESIFKGQIITERDVKDLSIFSGKKVAVVGFGKSALDMATLAGKNGAEVEHIFRTPRWTIPFKIMGIHYTYPLFSRFGSVMMSSWAHPSKVEQVLHQKMSFVVNGFWKMLSGLFATQMKANAWFKGKDAKQRIHAVLPDHPFTMDLRSAAALEPVLYYPYVAKGIIQPHQGTLQSFTEKGIKLQDGCEIDADIVVLSLGSQKPRFPFMPENYRSLLEQEKDGVQLYRHIIHPDIPNFAFAGYNHGFMHVPAAEVGAAWLAAVLDGDLKLPTSEDMKKAIEYMCHWKREHIHFEPSRSCAINTRYQQYLDIMLKELQVSPYRKSNPVAEVFGRYEASDYLGVYEEYINKKEKRKAPLSSLELWT</sequence>
<evidence type="ECO:0000256" key="5">
    <source>
        <dbReference type="ARBA" id="ARBA00023002"/>
    </source>
</evidence>
<dbReference type="SUPFAM" id="SSF51905">
    <property type="entry name" value="FAD/NAD(P)-binding domain"/>
    <property type="match status" value="2"/>
</dbReference>
<dbReference type="PIRSF" id="PIRSF000332">
    <property type="entry name" value="FMO"/>
    <property type="match status" value="1"/>
</dbReference>
<evidence type="ECO:0000313" key="6">
    <source>
        <dbReference type="EMBL" id="GAA4836570.1"/>
    </source>
</evidence>
<evidence type="ECO:0000256" key="3">
    <source>
        <dbReference type="ARBA" id="ARBA00022827"/>
    </source>
</evidence>
<reference evidence="7" key="1">
    <citation type="journal article" date="2019" name="Int. J. Syst. Evol. Microbiol.">
        <title>The Global Catalogue of Microorganisms (GCM) 10K type strain sequencing project: providing services to taxonomists for standard genome sequencing and annotation.</title>
        <authorList>
            <consortium name="The Broad Institute Genomics Platform"/>
            <consortium name="The Broad Institute Genome Sequencing Center for Infectious Disease"/>
            <person name="Wu L."/>
            <person name="Ma J."/>
        </authorList>
    </citation>
    <scope>NUCLEOTIDE SEQUENCE [LARGE SCALE GENOMIC DNA]</scope>
    <source>
        <strain evidence="7">JCM 18326</strain>
    </source>
</reference>
<comment type="similarity">
    <text evidence="1">Belongs to the FMO family.</text>
</comment>
<protein>
    <submittedName>
        <fullName evidence="6">NAD(P)/FAD-dependent oxidoreductase</fullName>
    </submittedName>
</protein>
<dbReference type="RefSeq" id="WP_345371773.1">
    <property type="nucleotide sequence ID" value="NZ_BAABJX010000033.1"/>
</dbReference>
<proteinExistence type="inferred from homology"/>
<keyword evidence="2" id="KW-0285">Flavoprotein</keyword>
<keyword evidence="7" id="KW-1185">Reference proteome</keyword>
<dbReference type="InterPro" id="IPR020946">
    <property type="entry name" value="Flavin_mOase-like"/>
</dbReference>
<dbReference type="InterPro" id="IPR036188">
    <property type="entry name" value="FAD/NAD-bd_sf"/>
</dbReference>
<keyword evidence="3" id="KW-0274">FAD</keyword>
<dbReference type="InterPro" id="IPR050346">
    <property type="entry name" value="FMO-like"/>
</dbReference>
<keyword evidence="5" id="KW-0560">Oxidoreductase</keyword>
<dbReference type="Proteomes" id="UP001500298">
    <property type="component" value="Unassembled WGS sequence"/>
</dbReference>
<name>A0ABP9DER2_9BACT</name>
<dbReference type="InterPro" id="IPR000960">
    <property type="entry name" value="Flavin_mOase"/>
</dbReference>
<keyword evidence="4" id="KW-0521">NADP</keyword>
<evidence type="ECO:0000256" key="1">
    <source>
        <dbReference type="ARBA" id="ARBA00009183"/>
    </source>
</evidence>
<organism evidence="6 7">
    <name type="scientific">Algivirga pacifica</name>
    <dbReference type="NCBI Taxonomy" id="1162670"/>
    <lineage>
        <taxon>Bacteria</taxon>
        <taxon>Pseudomonadati</taxon>
        <taxon>Bacteroidota</taxon>
        <taxon>Cytophagia</taxon>
        <taxon>Cytophagales</taxon>
        <taxon>Flammeovirgaceae</taxon>
        <taxon>Algivirga</taxon>
    </lineage>
</organism>
<comment type="caution">
    <text evidence="6">The sequence shown here is derived from an EMBL/GenBank/DDBJ whole genome shotgun (WGS) entry which is preliminary data.</text>
</comment>
<dbReference type="PANTHER" id="PTHR23023">
    <property type="entry name" value="DIMETHYLANILINE MONOOXYGENASE"/>
    <property type="match status" value="1"/>
</dbReference>
<evidence type="ECO:0000313" key="7">
    <source>
        <dbReference type="Proteomes" id="UP001500298"/>
    </source>
</evidence>
<accession>A0ABP9DER2</accession>
<dbReference type="EMBL" id="BAABJX010000033">
    <property type="protein sequence ID" value="GAA4836570.1"/>
    <property type="molecule type" value="Genomic_DNA"/>
</dbReference>
<dbReference type="Gene3D" id="3.50.50.60">
    <property type="entry name" value="FAD/NAD(P)-binding domain"/>
    <property type="match status" value="2"/>
</dbReference>
<dbReference type="PRINTS" id="PR00370">
    <property type="entry name" value="FMOXYGENASE"/>
</dbReference>
<dbReference type="Pfam" id="PF00743">
    <property type="entry name" value="FMO-like"/>
    <property type="match status" value="1"/>
</dbReference>